<dbReference type="GO" id="GO:0016407">
    <property type="term" value="F:acetyltransferase activity"/>
    <property type="evidence" value="ECO:0007669"/>
    <property type="project" value="InterPro"/>
</dbReference>
<dbReference type="InterPro" id="IPR038765">
    <property type="entry name" value="Papain-like_cys_pep_sf"/>
</dbReference>
<dbReference type="RefSeq" id="WP_129316579.1">
    <property type="nucleotide sequence ID" value="NZ_NOIQ01000040.1"/>
</dbReference>
<proteinExistence type="inferred from homology"/>
<dbReference type="OrthoDB" id="7181050at2"/>
<protein>
    <recommendedName>
        <fullName evidence="4">Arylamine N-acetyltransferase</fullName>
    </recommendedName>
</protein>
<comment type="caution">
    <text evidence="2">The sequence shown here is derived from an EMBL/GenBank/DDBJ whole genome shotgun (WGS) entry which is preliminary data.</text>
</comment>
<evidence type="ECO:0000313" key="2">
    <source>
        <dbReference type="EMBL" id="MUN55959.1"/>
    </source>
</evidence>
<dbReference type="AlphaFoldDB" id="A0A7M3SVZ4"/>
<accession>A0A7M3SVZ4</accession>
<dbReference type="Pfam" id="PF00797">
    <property type="entry name" value="Acetyltransf_2"/>
    <property type="match status" value="1"/>
</dbReference>
<dbReference type="PANTHER" id="PTHR11786">
    <property type="entry name" value="N-HYDROXYARYLAMINE O-ACETYLTRANSFERASE"/>
    <property type="match status" value="1"/>
</dbReference>
<dbReference type="PANTHER" id="PTHR11786:SF0">
    <property type="entry name" value="ARYLAMINE N-ACETYLTRANSFERASE 4-RELATED"/>
    <property type="match status" value="1"/>
</dbReference>
<dbReference type="SUPFAM" id="SSF54001">
    <property type="entry name" value="Cysteine proteinases"/>
    <property type="match status" value="1"/>
</dbReference>
<evidence type="ECO:0000313" key="3">
    <source>
        <dbReference type="Proteomes" id="UP000462152"/>
    </source>
</evidence>
<comment type="similarity">
    <text evidence="1">Belongs to the arylamine N-acetyltransferase family.</text>
</comment>
<evidence type="ECO:0000256" key="1">
    <source>
        <dbReference type="ARBA" id="ARBA00006547"/>
    </source>
</evidence>
<reference evidence="2 3" key="1">
    <citation type="submission" date="2019-12" db="EMBL/GenBank/DDBJ databases">
        <authorList>
            <person name="Li J."/>
            <person name="Shi Y."/>
            <person name="Xu G."/>
            <person name="Xiao D."/>
            <person name="Ran X."/>
        </authorList>
    </citation>
    <scope>NUCLEOTIDE SEQUENCE [LARGE SCALE GENOMIC DNA]</scope>
    <source>
        <strain evidence="2 3">JCM 15915</strain>
    </source>
</reference>
<dbReference type="Gene3D" id="3.30.2140.10">
    <property type="entry name" value="Arylamine N-acetyltransferase"/>
    <property type="match status" value="1"/>
</dbReference>
<sequence length="277" mass="30884">MTVHQESPWGIDEYDVPEYLLCIGQSEAVHGEPSADLLRDLHRAHVETLPFSNVQVLLGDHPGVSPSSVQASLITSRRGGYCFEHAQLFSGVLERLGFDVRRSLGRVGSPSNTRTHMTVVVTIDEVQYLCDPGFGFSVREPMPLIDGRPHVEGDREFTAVRHTETAGQVWELRRDGEPQHFSDGLPVVPVDVHAGHLTTSRDGFGPFMDHLMVMRHTTEGHVTVTEEARTVRRAGRATRRERLSPEATIDAVQELGVRITDPERATLIEQVAEMRRS</sequence>
<organism evidence="2 3">
    <name type="scientific">Rothia koreensis</name>
    <dbReference type="NCBI Taxonomy" id="592378"/>
    <lineage>
        <taxon>Bacteria</taxon>
        <taxon>Bacillati</taxon>
        <taxon>Actinomycetota</taxon>
        <taxon>Actinomycetes</taxon>
        <taxon>Micrococcales</taxon>
        <taxon>Micrococcaceae</taxon>
        <taxon>Rothia</taxon>
    </lineage>
</organism>
<keyword evidence="3" id="KW-1185">Reference proteome</keyword>
<dbReference type="InterPro" id="IPR001447">
    <property type="entry name" value="Arylamine_N-AcTrfase"/>
</dbReference>
<gene>
    <name evidence="2" type="ORF">GMA10_12195</name>
</gene>
<name>A0A7M3SVZ4_9MICC</name>
<dbReference type="Gene3D" id="2.40.128.150">
    <property type="entry name" value="Cysteine proteinases"/>
    <property type="match status" value="1"/>
</dbReference>
<dbReference type="Proteomes" id="UP000462152">
    <property type="component" value="Unassembled WGS sequence"/>
</dbReference>
<evidence type="ECO:0008006" key="4">
    <source>
        <dbReference type="Google" id="ProtNLM"/>
    </source>
</evidence>
<dbReference type="EMBL" id="WOGT01000011">
    <property type="protein sequence ID" value="MUN55959.1"/>
    <property type="molecule type" value="Genomic_DNA"/>
</dbReference>